<gene>
    <name evidence="16" type="primary">ddl</name>
    <name evidence="19" type="ORF">RQL38_00935</name>
</gene>
<dbReference type="NCBIfam" id="NF002528">
    <property type="entry name" value="PRK01966.1-4"/>
    <property type="match status" value="1"/>
</dbReference>
<comment type="similarity">
    <text evidence="5 16">Belongs to the D-alanine--D-alanine ligase family.</text>
</comment>
<evidence type="ECO:0000256" key="2">
    <source>
        <dbReference type="ARBA" id="ARBA00001946"/>
    </source>
</evidence>
<dbReference type="InterPro" id="IPR016185">
    <property type="entry name" value="PreATP-grasp_dom_sf"/>
</dbReference>
<evidence type="ECO:0000256" key="4">
    <source>
        <dbReference type="ARBA" id="ARBA00004752"/>
    </source>
</evidence>
<evidence type="ECO:0000256" key="8">
    <source>
        <dbReference type="ARBA" id="ARBA00022741"/>
    </source>
</evidence>
<dbReference type="Gene3D" id="3.30.470.20">
    <property type="entry name" value="ATP-grasp fold, B domain"/>
    <property type="match status" value="1"/>
</dbReference>
<keyword evidence="7" id="KW-0479">Metal-binding</keyword>
<dbReference type="PROSITE" id="PS00844">
    <property type="entry name" value="DALA_DALA_LIGASE_2"/>
    <property type="match status" value="1"/>
</dbReference>
<keyword evidence="10" id="KW-0460">Magnesium</keyword>
<dbReference type="Pfam" id="PF01820">
    <property type="entry name" value="Dala_Dala_lig_N"/>
    <property type="match status" value="1"/>
</dbReference>
<dbReference type="EC" id="6.3.2.4" evidence="16"/>
<dbReference type="InterPro" id="IPR011761">
    <property type="entry name" value="ATP-grasp"/>
</dbReference>
<comment type="cofactor">
    <cofactor evidence="2">
        <name>Mg(2+)</name>
        <dbReference type="ChEBI" id="CHEBI:18420"/>
    </cofactor>
</comment>
<evidence type="ECO:0000256" key="14">
    <source>
        <dbReference type="ARBA" id="ARBA00023316"/>
    </source>
</evidence>
<sequence length="362" mass="41339">MSSLILKIILIYGGKSVEHEVSLSSAASVLSNLNREKYEIIPIAIDKTGCFFINDYNELLKFKDKLPVKTFKSKILSSFMKNGNLFIDADVVFPIIHGSFYENGSLQGLLELSEVAYVGNNVKSSSISMDKDLAKRIVCDNTIKCARYRVISFRTSFKERIVFYKKLISELNFPLFVKPCSLGSSIGVAKVESFDQLVFAVNSAFNYDENVIIEECILGREIEIAVLENRFSINPIVSVPGEIHINHPDNFYSYSAKYLDTDFIELCIPANLNYKLIKKVQYFAKEIFIRLKCNGMARIDFFVTDENEEIYFNEINTIPGFTKVSMYPKMWEMSGLCYTKLLDELIELAIIKKNNSDRLIRS</sequence>
<dbReference type="GO" id="GO:0016874">
    <property type="term" value="F:ligase activity"/>
    <property type="evidence" value="ECO:0007669"/>
    <property type="project" value="UniProtKB-KW"/>
</dbReference>
<dbReference type="SUPFAM" id="SSF52440">
    <property type="entry name" value="PreATP-grasp domain"/>
    <property type="match status" value="1"/>
</dbReference>
<dbReference type="SUPFAM" id="SSF56059">
    <property type="entry name" value="Glutathione synthetase ATP-binding domain-like"/>
    <property type="match status" value="1"/>
</dbReference>
<dbReference type="InterPro" id="IPR011095">
    <property type="entry name" value="Dala_Dala_lig_C"/>
</dbReference>
<dbReference type="EMBL" id="CP135136">
    <property type="protein sequence ID" value="WWR12183.1"/>
    <property type="molecule type" value="Genomic_DNA"/>
</dbReference>
<dbReference type="PROSITE" id="PS50975">
    <property type="entry name" value="ATP_GRASP"/>
    <property type="match status" value="1"/>
</dbReference>
<keyword evidence="9 17" id="KW-0067">ATP-binding</keyword>
<comment type="pathway">
    <text evidence="4 16">Cell wall biogenesis; peptidoglycan biosynthesis.</text>
</comment>
<protein>
    <recommendedName>
        <fullName evidence="16">D-alanine--D-alanine ligase</fullName>
        <ecNumber evidence="16">6.3.2.4</ecNumber>
    </recommendedName>
    <alternativeName>
        <fullName evidence="16">D-Ala-D-Ala ligase</fullName>
    </alternativeName>
    <alternativeName>
        <fullName evidence="16">D-alanylalanine synthetase</fullName>
    </alternativeName>
</protein>
<dbReference type="PANTHER" id="PTHR23132">
    <property type="entry name" value="D-ALANINE--D-ALANINE LIGASE"/>
    <property type="match status" value="1"/>
</dbReference>
<evidence type="ECO:0000256" key="3">
    <source>
        <dbReference type="ARBA" id="ARBA00003921"/>
    </source>
</evidence>
<dbReference type="Gene3D" id="3.30.1490.20">
    <property type="entry name" value="ATP-grasp fold, A domain"/>
    <property type="match status" value="1"/>
</dbReference>
<comment type="subcellular location">
    <subcellularLocation>
        <location evidence="16">Cytoplasm</location>
    </subcellularLocation>
</comment>
<comment type="cofactor">
    <cofactor evidence="1">
        <name>Mn(2+)</name>
        <dbReference type="ChEBI" id="CHEBI:29035"/>
    </cofactor>
</comment>
<keyword evidence="13" id="KW-0464">Manganese</keyword>
<dbReference type="Gene3D" id="3.40.50.20">
    <property type="match status" value="1"/>
</dbReference>
<accession>A0ABZ2GXM7</accession>
<comment type="catalytic activity">
    <reaction evidence="15 16">
        <text>2 D-alanine + ATP = D-alanyl-D-alanine + ADP + phosphate + H(+)</text>
        <dbReference type="Rhea" id="RHEA:11224"/>
        <dbReference type="ChEBI" id="CHEBI:15378"/>
        <dbReference type="ChEBI" id="CHEBI:30616"/>
        <dbReference type="ChEBI" id="CHEBI:43474"/>
        <dbReference type="ChEBI" id="CHEBI:57416"/>
        <dbReference type="ChEBI" id="CHEBI:57822"/>
        <dbReference type="ChEBI" id="CHEBI:456216"/>
        <dbReference type="EC" id="6.3.2.4"/>
    </reaction>
</comment>
<feature type="domain" description="ATP-grasp" evidence="18">
    <location>
        <begin position="135"/>
        <end position="347"/>
    </location>
</feature>
<evidence type="ECO:0000256" key="9">
    <source>
        <dbReference type="ARBA" id="ARBA00022840"/>
    </source>
</evidence>
<keyword evidence="6 16" id="KW-0436">Ligase</keyword>
<evidence type="ECO:0000256" key="6">
    <source>
        <dbReference type="ARBA" id="ARBA00022598"/>
    </source>
</evidence>
<evidence type="ECO:0000256" key="10">
    <source>
        <dbReference type="ARBA" id="ARBA00022842"/>
    </source>
</evidence>
<keyword evidence="14 16" id="KW-0961">Cell wall biogenesis/degradation</keyword>
<dbReference type="InterPro" id="IPR011127">
    <property type="entry name" value="Dala_Dala_lig_N"/>
</dbReference>
<dbReference type="InterPro" id="IPR013815">
    <property type="entry name" value="ATP_grasp_subdomain_1"/>
</dbReference>
<evidence type="ECO:0000256" key="15">
    <source>
        <dbReference type="ARBA" id="ARBA00047614"/>
    </source>
</evidence>
<keyword evidence="12 16" id="KW-0573">Peptidoglycan synthesis</keyword>
<evidence type="ECO:0000256" key="12">
    <source>
        <dbReference type="ARBA" id="ARBA00022984"/>
    </source>
</evidence>
<dbReference type="NCBIfam" id="TIGR01205">
    <property type="entry name" value="D_ala_D_alaTIGR"/>
    <property type="match status" value="1"/>
</dbReference>
<dbReference type="Pfam" id="PF07478">
    <property type="entry name" value="Dala_Dala_lig_C"/>
    <property type="match status" value="1"/>
</dbReference>
<reference evidence="19" key="1">
    <citation type="submission" date="2023-09" db="EMBL/GenBank/DDBJ databases">
        <title>Genomes of two closely related lineages of the louse Polyplax serrata with different host specificities.</title>
        <authorList>
            <person name="Martinu J."/>
            <person name="Tarabai H."/>
            <person name="Stefka J."/>
            <person name="Hypsa V."/>
        </authorList>
    </citation>
    <scope>NUCLEOTIDE SEQUENCE [LARGE SCALE GENOMIC DNA]</scope>
    <source>
        <strain evidence="19">HR10_N</strain>
    </source>
</reference>
<evidence type="ECO:0000256" key="11">
    <source>
        <dbReference type="ARBA" id="ARBA00022960"/>
    </source>
</evidence>
<keyword evidence="20" id="KW-1185">Reference proteome</keyword>
<comment type="function">
    <text evidence="3 16">Cell wall formation.</text>
</comment>
<name>A0ABZ2GXM7_9GAMM</name>
<dbReference type="PANTHER" id="PTHR23132:SF25">
    <property type="entry name" value="D-ALANINE--D-ALANINE LIGASE A"/>
    <property type="match status" value="1"/>
</dbReference>
<keyword evidence="11 16" id="KW-0133">Cell shape</keyword>
<proteinExistence type="inferred from homology"/>
<evidence type="ECO:0000256" key="1">
    <source>
        <dbReference type="ARBA" id="ARBA00001936"/>
    </source>
</evidence>
<dbReference type="InterPro" id="IPR005905">
    <property type="entry name" value="D_ala_D_ala"/>
</dbReference>
<dbReference type="PIRSF" id="PIRSF039102">
    <property type="entry name" value="Ddl/VanB"/>
    <property type="match status" value="1"/>
</dbReference>
<evidence type="ECO:0000259" key="18">
    <source>
        <dbReference type="PROSITE" id="PS50975"/>
    </source>
</evidence>
<keyword evidence="8 17" id="KW-0547">Nucleotide-binding</keyword>
<evidence type="ECO:0000256" key="7">
    <source>
        <dbReference type="ARBA" id="ARBA00022723"/>
    </source>
</evidence>
<evidence type="ECO:0000313" key="19">
    <source>
        <dbReference type="EMBL" id="WWR12183.1"/>
    </source>
</evidence>
<dbReference type="HAMAP" id="MF_00047">
    <property type="entry name" value="Dala_Dala_lig"/>
    <property type="match status" value="1"/>
</dbReference>
<evidence type="ECO:0000256" key="17">
    <source>
        <dbReference type="PROSITE-ProRule" id="PRU00409"/>
    </source>
</evidence>
<evidence type="ECO:0000313" key="20">
    <source>
        <dbReference type="Proteomes" id="UP001360424"/>
    </source>
</evidence>
<evidence type="ECO:0000256" key="13">
    <source>
        <dbReference type="ARBA" id="ARBA00023211"/>
    </source>
</evidence>
<dbReference type="RefSeq" id="WP_338521867.1">
    <property type="nucleotide sequence ID" value="NZ_CP135136.1"/>
</dbReference>
<evidence type="ECO:0000256" key="16">
    <source>
        <dbReference type="HAMAP-Rule" id="MF_00047"/>
    </source>
</evidence>
<keyword evidence="16" id="KW-0963">Cytoplasm</keyword>
<organism evidence="19 20">
    <name type="scientific">Candidatus Legionella polyplacis</name>
    <dbReference type="NCBI Taxonomy" id="2005262"/>
    <lineage>
        <taxon>Bacteria</taxon>
        <taxon>Pseudomonadati</taxon>
        <taxon>Pseudomonadota</taxon>
        <taxon>Gammaproteobacteria</taxon>
        <taxon>Legionellales</taxon>
        <taxon>Legionellaceae</taxon>
        <taxon>Legionella</taxon>
    </lineage>
</organism>
<dbReference type="InterPro" id="IPR000291">
    <property type="entry name" value="D-Ala_lig_Van_CS"/>
</dbReference>
<evidence type="ECO:0000256" key="5">
    <source>
        <dbReference type="ARBA" id="ARBA00010871"/>
    </source>
</evidence>
<dbReference type="Proteomes" id="UP001360424">
    <property type="component" value="Chromosome"/>
</dbReference>